<dbReference type="STRING" id="1612202.SAMN05421734_102447"/>
<dbReference type="Proteomes" id="UP000242949">
    <property type="component" value="Unassembled WGS sequence"/>
</dbReference>
<evidence type="ECO:0000313" key="2">
    <source>
        <dbReference type="EMBL" id="SDB91560.1"/>
    </source>
</evidence>
<keyword evidence="1" id="KW-0812">Transmembrane</keyword>
<dbReference type="EMBL" id="FMYI01000002">
    <property type="protein sequence ID" value="SDB91560.1"/>
    <property type="molecule type" value="Genomic_DNA"/>
</dbReference>
<keyword evidence="1" id="KW-0472">Membrane</keyword>
<sequence>MNDHKNDTEITKHLKDLPNVKDHRSKETVYNQVMDELNEEYSPPKRKKVHWVIPSIATAAVLLLSFIILQMTDIADDQAAEETDPFAVQSVDEGENEDEIENEVEVENEDTTMNREEVEVEEETAEEASESEFIYYQEDSSFPIFQIAVYDKQGQYVIPISLVSTSSTYNPEDYYNRISTFIDEVEYGVELFPFDEGFEFEFDESNEVIRLTVDSSYDFPSSSTQAYLFQEAINFMFSNFSANELEVRTTEGEDASLGPIGEVDSLSIESVERLAFQIYQYEDSKRLLLPIAEGSDGDEFFTIDEALVAMQESRSDFVEAVIPSDVEFSLDPSNESRLEIDFSEHSDFGDNSLTKDMIEAILMTAKSFDYDEVELSIEGIEERIGHFYLGEAIDVPDGVNPIVLH</sequence>
<organism evidence="2 3">
    <name type="scientific">Pelagirhabdus alkalitolerans</name>
    <dbReference type="NCBI Taxonomy" id="1612202"/>
    <lineage>
        <taxon>Bacteria</taxon>
        <taxon>Bacillati</taxon>
        <taxon>Bacillota</taxon>
        <taxon>Bacilli</taxon>
        <taxon>Bacillales</taxon>
        <taxon>Bacillaceae</taxon>
        <taxon>Pelagirhabdus</taxon>
    </lineage>
</organism>
<evidence type="ECO:0008006" key="4">
    <source>
        <dbReference type="Google" id="ProtNLM"/>
    </source>
</evidence>
<proteinExistence type="predicted"/>
<dbReference type="RefSeq" id="WP_090793663.1">
    <property type="nucleotide sequence ID" value="NZ_FMYI01000002.1"/>
</dbReference>
<reference evidence="3" key="1">
    <citation type="submission" date="2016-09" db="EMBL/GenBank/DDBJ databases">
        <authorList>
            <person name="Varghese N."/>
            <person name="Submissions S."/>
        </authorList>
    </citation>
    <scope>NUCLEOTIDE SEQUENCE [LARGE SCALE GENOMIC DNA]</scope>
    <source>
        <strain evidence="3">S5</strain>
    </source>
</reference>
<dbReference type="AlphaFoldDB" id="A0A1G6HBC0"/>
<name>A0A1G6HBC0_9BACI</name>
<feature type="transmembrane region" description="Helical" evidence="1">
    <location>
        <begin position="51"/>
        <end position="69"/>
    </location>
</feature>
<evidence type="ECO:0000313" key="3">
    <source>
        <dbReference type="Proteomes" id="UP000242949"/>
    </source>
</evidence>
<protein>
    <recommendedName>
        <fullName evidence="4">Sporulation and spore germination</fullName>
    </recommendedName>
</protein>
<keyword evidence="1" id="KW-1133">Transmembrane helix</keyword>
<dbReference type="OrthoDB" id="2965336at2"/>
<keyword evidence="3" id="KW-1185">Reference proteome</keyword>
<evidence type="ECO:0000256" key="1">
    <source>
        <dbReference type="SAM" id="Phobius"/>
    </source>
</evidence>
<gene>
    <name evidence="2" type="ORF">SAMN05421734_102447</name>
</gene>
<accession>A0A1G6HBC0</accession>